<dbReference type="InterPro" id="IPR010640">
    <property type="entry name" value="Low_temperature_requirement_A"/>
</dbReference>
<dbReference type="Proteomes" id="UP000009328">
    <property type="component" value="Unassembled WGS sequence"/>
</dbReference>
<evidence type="ECO:0000313" key="3">
    <source>
        <dbReference type="EMBL" id="CCH45731.1"/>
    </source>
</evidence>
<keyword evidence="2" id="KW-0472">Membrane</keyword>
<protein>
    <submittedName>
        <fullName evidence="3">Membrane protein</fullName>
    </submittedName>
</protein>
<feature type="compositionally biased region" description="Polar residues" evidence="1">
    <location>
        <begin position="1"/>
        <end position="14"/>
    </location>
</feature>
<dbReference type="HOGENOM" id="CLU_022899_0_0_1"/>
<gene>
    <name evidence="3" type="ORF">BN7_5317</name>
</gene>
<feature type="region of interest" description="Disordered" evidence="1">
    <location>
        <begin position="1"/>
        <end position="46"/>
    </location>
</feature>
<evidence type="ECO:0000256" key="1">
    <source>
        <dbReference type="SAM" id="MobiDB-lite"/>
    </source>
</evidence>
<organism evidence="3 4">
    <name type="scientific">Wickerhamomyces ciferrii (strain ATCC 14091 / BCRC 22168 / CBS 111 / JCM 3599 / NBRC 0793 / NRRL Y-1031 F-60-10)</name>
    <name type="common">Yeast</name>
    <name type="synonym">Pichia ciferrii</name>
    <dbReference type="NCBI Taxonomy" id="1206466"/>
    <lineage>
        <taxon>Eukaryota</taxon>
        <taxon>Fungi</taxon>
        <taxon>Dikarya</taxon>
        <taxon>Ascomycota</taxon>
        <taxon>Saccharomycotina</taxon>
        <taxon>Saccharomycetes</taxon>
        <taxon>Phaffomycetales</taxon>
        <taxon>Wickerhamomycetaceae</taxon>
        <taxon>Wickerhamomyces</taxon>
    </lineage>
</organism>
<dbReference type="PANTHER" id="PTHR36840:SF1">
    <property type="entry name" value="BLL5714 PROTEIN"/>
    <property type="match status" value="1"/>
</dbReference>
<feature type="transmembrane region" description="Helical" evidence="2">
    <location>
        <begin position="123"/>
        <end position="143"/>
    </location>
</feature>
<keyword evidence="2" id="KW-1133">Transmembrane helix</keyword>
<name>K0KRG7_WICCF</name>
<feature type="transmembrane region" description="Helical" evidence="2">
    <location>
        <begin position="243"/>
        <end position="262"/>
    </location>
</feature>
<dbReference type="eggNOG" id="ENOG502RZXZ">
    <property type="taxonomic scope" value="Eukaryota"/>
</dbReference>
<evidence type="ECO:0000313" key="4">
    <source>
        <dbReference type="Proteomes" id="UP000009328"/>
    </source>
</evidence>
<feature type="transmembrane region" description="Helical" evidence="2">
    <location>
        <begin position="431"/>
        <end position="449"/>
    </location>
</feature>
<dbReference type="InParanoid" id="K0KRG7"/>
<reference evidence="3 4" key="1">
    <citation type="journal article" date="2012" name="Eukaryot. Cell">
        <title>Draft genome sequence of Wickerhamomyces ciferrii NRRL Y-1031 F-60-10.</title>
        <authorList>
            <person name="Schneider J."/>
            <person name="Andrea H."/>
            <person name="Blom J."/>
            <person name="Jaenicke S."/>
            <person name="Ruckert C."/>
            <person name="Schorsch C."/>
            <person name="Szczepanowski R."/>
            <person name="Farwick M."/>
            <person name="Goesmann A."/>
            <person name="Puhler A."/>
            <person name="Schaffer S."/>
            <person name="Tauch A."/>
            <person name="Kohler T."/>
            <person name="Brinkrolf K."/>
        </authorList>
    </citation>
    <scope>NUCLEOTIDE SEQUENCE [LARGE SCALE GENOMIC DNA]</scope>
    <source>
        <strain evidence="4">ATCC 14091 / BCRC 22168 / CBS 111 / JCM 3599 / NBRC 0793 / NRRL Y-1031 F-60-10</strain>
    </source>
</reference>
<comment type="caution">
    <text evidence="3">The sequence shown here is derived from an EMBL/GenBank/DDBJ whole genome shotgun (WGS) entry which is preliminary data.</text>
</comment>
<feature type="transmembrane region" description="Helical" evidence="2">
    <location>
        <begin position="219"/>
        <end position="237"/>
    </location>
</feature>
<sequence>MSNKADYGSSSINIDQERHSISSPRDEEEQGSSSHNYNEEEQEPEPDVEEFIKKYGDIKVSYIEPSPLSRWFTKPYALNYFHNGTLFRTRHERTSGKLELFFDLIYVGIATNLSSNALKEPTWLSFVKYLFFFIPAWQIWADIKDFMNYYFNDDLLQKCYILWNLALLLIYDNNVEFIFESRTALITTVTTYFLARFSFGLMLVFYSLYIHEHRIQMRIYGTSLFITSSCWYFTLLIQHNSTAGLIVFSAIWFIVEQLCYILSAHPWTKKKLGLTYSTALNIEHEDERLSAFFIIAIGEFMTGIVNGNPLKEGWNIKVAKGIALLVQAFVILELYSHKDGSIKAVHAMRRSAFTAIGFIYIHFPLIASLLLVGDAGADLVKEHEEYPEEKGIVYFYSASMFIAMCALTIHPLLDKPKDNPKDHLIPRLGRIGLRIPIGGIILGLAFTHWKIITLLWIDTLFLLILFIYELFAINPRSFYRSGYCHDV</sequence>
<keyword evidence="4" id="KW-1185">Reference proteome</keyword>
<feature type="transmembrane region" description="Helical" evidence="2">
    <location>
        <begin position="183"/>
        <end position="207"/>
    </location>
</feature>
<feature type="transmembrane region" description="Helical" evidence="2">
    <location>
        <begin position="455"/>
        <end position="473"/>
    </location>
</feature>
<dbReference type="Pfam" id="PF06772">
    <property type="entry name" value="LtrA"/>
    <property type="match status" value="1"/>
</dbReference>
<feature type="transmembrane region" description="Helical" evidence="2">
    <location>
        <begin position="392"/>
        <end position="410"/>
    </location>
</feature>
<dbReference type="EMBL" id="CAIF01000208">
    <property type="protein sequence ID" value="CCH45731.1"/>
    <property type="molecule type" value="Genomic_DNA"/>
</dbReference>
<proteinExistence type="predicted"/>
<evidence type="ECO:0000256" key="2">
    <source>
        <dbReference type="SAM" id="Phobius"/>
    </source>
</evidence>
<dbReference type="AlphaFoldDB" id="K0KRG7"/>
<feature type="transmembrane region" description="Helical" evidence="2">
    <location>
        <begin position="352"/>
        <end position="372"/>
    </location>
</feature>
<dbReference type="STRING" id="1206466.K0KRG7"/>
<accession>K0KRG7</accession>
<dbReference type="PANTHER" id="PTHR36840">
    <property type="entry name" value="BLL5714 PROTEIN"/>
    <property type="match status" value="1"/>
</dbReference>
<keyword evidence="2" id="KW-0812">Transmembrane</keyword>